<comment type="caution">
    <text evidence="1">The sequence shown here is derived from an EMBL/GenBank/DDBJ whole genome shotgun (WGS) entry which is preliminary data.</text>
</comment>
<proteinExistence type="predicted"/>
<dbReference type="Proteomes" id="UP001054252">
    <property type="component" value="Unassembled WGS sequence"/>
</dbReference>
<evidence type="ECO:0008006" key="3">
    <source>
        <dbReference type="Google" id="ProtNLM"/>
    </source>
</evidence>
<gene>
    <name evidence="1" type="ORF">SLEP1_g17397</name>
</gene>
<dbReference type="EMBL" id="BPVZ01000023">
    <property type="protein sequence ID" value="GKV05379.1"/>
    <property type="molecule type" value="Genomic_DNA"/>
</dbReference>
<reference evidence="1 2" key="1">
    <citation type="journal article" date="2021" name="Commun. Biol.">
        <title>The genome of Shorea leprosula (Dipterocarpaceae) highlights the ecological relevance of drought in aseasonal tropical rainforests.</title>
        <authorList>
            <person name="Ng K.K.S."/>
            <person name="Kobayashi M.J."/>
            <person name="Fawcett J.A."/>
            <person name="Hatakeyama M."/>
            <person name="Paape T."/>
            <person name="Ng C.H."/>
            <person name="Ang C.C."/>
            <person name="Tnah L.H."/>
            <person name="Lee C.T."/>
            <person name="Nishiyama T."/>
            <person name="Sese J."/>
            <person name="O'Brien M.J."/>
            <person name="Copetti D."/>
            <person name="Mohd Noor M.I."/>
            <person name="Ong R.C."/>
            <person name="Putra M."/>
            <person name="Sireger I.Z."/>
            <person name="Indrioko S."/>
            <person name="Kosugi Y."/>
            <person name="Izuno A."/>
            <person name="Isagi Y."/>
            <person name="Lee S.L."/>
            <person name="Shimizu K.K."/>
        </authorList>
    </citation>
    <scope>NUCLEOTIDE SEQUENCE [LARGE SCALE GENOMIC DNA]</scope>
    <source>
        <strain evidence="1">214</strain>
    </source>
</reference>
<evidence type="ECO:0000313" key="1">
    <source>
        <dbReference type="EMBL" id="GKV05379.1"/>
    </source>
</evidence>
<protein>
    <recommendedName>
        <fullName evidence="3">Yippee domain-containing protein</fullName>
    </recommendedName>
</protein>
<keyword evidence="2" id="KW-1185">Reference proteome</keyword>
<sequence>MFKLQIPKIIGRGKAVHWQLCFVVLTAVTKHWALEFGGTLRNEYCANCLSHLGGEIVAMKTPNPPYEEENSLLML</sequence>
<accession>A0AAV5J4L0</accession>
<evidence type="ECO:0000313" key="2">
    <source>
        <dbReference type="Proteomes" id="UP001054252"/>
    </source>
</evidence>
<dbReference type="AlphaFoldDB" id="A0AAV5J4L0"/>
<organism evidence="1 2">
    <name type="scientific">Rubroshorea leprosula</name>
    <dbReference type="NCBI Taxonomy" id="152421"/>
    <lineage>
        <taxon>Eukaryota</taxon>
        <taxon>Viridiplantae</taxon>
        <taxon>Streptophyta</taxon>
        <taxon>Embryophyta</taxon>
        <taxon>Tracheophyta</taxon>
        <taxon>Spermatophyta</taxon>
        <taxon>Magnoliopsida</taxon>
        <taxon>eudicotyledons</taxon>
        <taxon>Gunneridae</taxon>
        <taxon>Pentapetalae</taxon>
        <taxon>rosids</taxon>
        <taxon>malvids</taxon>
        <taxon>Malvales</taxon>
        <taxon>Dipterocarpaceae</taxon>
        <taxon>Rubroshorea</taxon>
    </lineage>
</organism>
<name>A0AAV5J4L0_9ROSI</name>